<protein>
    <recommendedName>
        <fullName evidence="3">DDE Tnp4 domain-containing protein</fullName>
    </recommendedName>
</protein>
<organism evidence="4 5">
    <name type="scientific">Rhamnusium bicolor</name>
    <dbReference type="NCBI Taxonomy" id="1586634"/>
    <lineage>
        <taxon>Eukaryota</taxon>
        <taxon>Metazoa</taxon>
        <taxon>Ecdysozoa</taxon>
        <taxon>Arthropoda</taxon>
        <taxon>Hexapoda</taxon>
        <taxon>Insecta</taxon>
        <taxon>Pterygota</taxon>
        <taxon>Neoptera</taxon>
        <taxon>Endopterygota</taxon>
        <taxon>Coleoptera</taxon>
        <taxon>Polyphaga</taxon>
        <taxon>Cucujiformia</taxon>
        <taxon>Chrysomeloidea</taxon>
        <taxon>Cerambycidae</taxon>
        <taxon>Lepturinae</taxon>
        <taxon>Rhagiini</taxon>
        <taxon>Rhamnusium</taxon>
    </lineage>
</organism>
<evidence type="ECO:0000256" key="1">
    <source>
        <dbReference type="ARBA" id="ARBA00001968"/>
    </source>
</evidence>
<sequence>MEIRFNVSKSTVFHCLHKIVTVILSDLCKTYIKWSSLHERPLVADGFSKYGPENVLGIIDGCHMPIKKPRKYAMDYFNRKKFYSVVLQGVCKHELTFTDVDVRWSGGVMMPAFLGLLEFFYLFCSSASC</sequence>
<keyword evidence="5" id="KW-1185">Reference proteome</keyword>
<gene>
    <name evidence="4" type="ORF">NQ314_017066</name>
</gene>
<dbReference type="GO" id="GO:0046872">
    <property type="term" value="F:metal ion binding"/>
    <property type="evidence" value="ECO:0007669"/>
    <property type="project" value="UniProtKB-KW"/>
</dbReference>
<accession>A0AAV8WVP3</accession>
<dbReference type="Proteomes" id="UP001162156">
    <property type="component" value="Unassembled WGS sequence"/>
</dbReference>
<evidence type="ECO:0000256" key="2">
    <source>
        <dbReference type="ARBA" id="ARBA00022723"/>
    </source>
</evidence>
<keyword evidence="2" id="KW-0479">Metal-binding</keyword>
<dbReference type="EMBL" id="JANEYF010004755">
    <property type="protein sequence ID" value="KAJ8930170.1"/>
    <property type="molecule type" value="Genomic_DNA"/>
</dbReference>
<evidence type="ECO:0000313" key="5">
    <source>
        <dbReference type="Proteomes" id="UP001162156"/>
    </source>
</evidence>
<evidence type="ECO:0000259" key="3">
    <source>
        <dbReference type="Pfam" id="PF13359"/>
    </source>
</evidence>
<feature type="domain" description="DDE Tnp4" evidence="3">
    <location>
        <begin position="59"/>
        <end position="108"/>
    </location>
</feature>
<reference evidence="4" key="1">
    <citation type="journal article" date="2023" name="Insect Mol. Biol.">
        <title>Genome sequencing provides insights into the evolution of gene families encoding plant cell wall-degrading enzymes in longhorned beetles.</title>
        <authorList>
            <person name="Shin N.R."/>
            <person name="Okamura Y."/>
            <person name="Kirsch R."/>
            <person name="Pauchet Y."/>
        </authorList>
    </citation>
    <scope>NUCLEOTIDE SEQUENCE</scope>
    <source>
        <strain evidence="4">RBIC_L_NR</strain>
    </source>
</reference>
<comment type="cofactor">
    <cofactor evidence="1">
        <name>a divalent metal cation</name>
        <dbReference type="ChEBI" id="CHEBI:60240"/>
    </cofactor>
</comment>
<proteinExistence type="predicted"/>
<dbReference type="InterPro" id="IPR027806">
    <property type="entry name" value="HARBI1_dom"/>
</dbReference>
<evidence type="ECO:0000313" key="4">
    <source>
        <dbReference type="EMBL" id="KAJ8930170.1"/>
    </source>
</evidence>
<name>A0AAV8WVP3_9CUCU</name>
<comment type="caution">
    <text evidence="4">The sequence shown here is derived from an EMBL/GenBank/DDBJ whole genome shotgun (WGS) entry which is preliminary data.</text>
</comment>
<dbReference type="Pfam" id="PF13359">
    <property type="entry name" value="DDE_Tnp_4"/>
    <property type="match status" value="1"/>
</dbReference>
<dbReference type="AlphaFoldDB" id="A0AAV8WVP3"/>